<dbReference type="OrthoDB" id="9794917at2"/>
<dbReference type="PANTHER" id="PTHR36437:SF2">
    <property type="entry name" value="GLYOXALASE_BLEOMYCIN RESISTANCE PROTEIN_DIOXYGENASE"/>
    <property type="match status" value="1"/>
</dbReference>
<reference evidence="3" key="1">
    <citation type="submission" date="2018-12" db="EMBL/GenBank/DDBJ databases">
        <title>Tengunoibacter tsumagoiensis gen. nov., sp. nov., Dictyobacter kobayashii sp. nov., D. alpinus sp. nov., and D. joshuensis sp. nov. and description of Dictyobacteraceae fam. nov. within the order Ktedonobacterales isolated from Tengu-no-mugimeshi.</title>
        <authorList>
            <person name="Wang C.M."/>
            <person name="Zheng Y."/>
            <person name="Sakai Y."/>
            <person name="Toyoda A."/>
            <person name="Minakuchi Y."/>
            <person name="Abe K."/>
            <person name="Yokota A."/>
            <person name="Yabe S."/>
        </authorList>
    </citation>
    <scope>NUCLEOTIDE SEQUENCE [LARGE SCALE GENOMIC DNA]</scope>
    <source>
        <strain evidence="3">Uno3</strain>
    </source>
</reference>
<evidence type="ECO:0000313" key="3">
    <source>
        <dbReference type="Proteomes" id="UP000287352"/>
    </source>
</evidence>
<dbReference type="InterPro" id="IPR029068">
    <property type="entry name" value="Glyas_Bleomycin-R_OHBP_Dase"/>
</dbReference>
<dbReference type="AlphaFoldDB" id="A0A402A9Q4"/>
<evidence type="ECO:0000259" key="1">
    <source>
        <dbReference type="PROSITE" id="PS51819"/>
    </source>
</evidence>
<dbReference type="PANTHER" id="PTHR36437">
    <property type="entry name" value="GLYOXALASE/BLEOMYCIN RESISTANCE PROTEIN/DIOXYGENASE"/>
    <property type="match status" value="1"/>
</dbReference>
<accession>A0A402A9Q4</accession>
<evidence type="ECO:0000313" key="2">
    <source>
        <dbReference type="EMBL" id="GCE15685.1"/>
    </source>
</evidence>
<dbReference type="SUPFAM" id="SSF54593">
    <property type="entry name" value="Glyoxalase/Bleomycin resistance protein/Dihydroxybiphenyl dioxygenase"/>
    <property type="match status" value="1"/>
</dbReference>
<dbReference type="RefSeq" id="WP_126583110.1">
    <property type="nucleotide sequence ID" value="NZ_BIFR01000002.1"/>
</dbReference>
<dbReference type="InterPro" id="IPR037523">
    <property type="entry name" value="VOC_core"/>
</dbReference>
<comment type="caution">
    <text evidence="2">The sequence shown here is derived from an EMBL/GenBank/DDBJ whole genome shotgun (WGS) entry which is preliminary data.</text>
</comment>
<protein>
    <recommendedName>
        <fullName evidence="1">VOC domain-containing protein</fullName>
    </recommendedName>
</protein>
<organism evidence="2 3">
    <name type="scientific">Tengunoibacter tsumagoiensis</name>
    <dbReference type="NCBI Taxonomy" id="2014871"/>
    <lineage>
        <taxon>Bacteria</taxon>
        <taxon>Bacillati</taxon>
        <taxon>Chloroflexota</taxon>
        <taxon>Ktedonobacteria</taxon>
        <taxon>Ktedonobacterales</taxon>
        <taxon>Dictyobacteraceae</taxon>
        <taxon>Tengunoibacter</taxon>
    </lineage>
</organism>
<keyword evidence="3" id="KW-1185">Reference proteome</keyword>
<sequence length="123" mass="13625">MFTKIGTINVGVSDQDKALDFYVNKLGFEKVDDQPMSETERWLEVAPPGAQTHIMLGLRGQSGGDRTGMTGYVLHVDNIEKTCETLKARGVTISHGPTTEPWGKWAQFIDLDGNEFGIWAPAW</sequence>
<feature type="domain" description="VOC" evidence="1">
    <location>
        <begin position="4"/>
        <end position="121"/>
    </location>
</feature>
<gene>
    <name evidence="2" type="primary">yetH</name>
    <name evidence="2" type="ORF">KTT_55440</name>
</gene>
<dbReference type="PROSITE" id="PS51819">
    <property type="entry name" value="VOC"/>
    <property type="match status" value="1"/>
</dbReference>
<name>A0A402A9Q4_9CHLR</name>
<dbReference type="Proteomes" id="UP000287352">
    <property type="component" value="Unassembled WGS sequence"/>
</dbReference>
<dbReference type="EMBL" id="BIFR01000002">
    <property type="protein sequence ID" value="GCE15685.1"/>
    <property type="molecule type" value="Genomic_DNA"/>
</dbReference>
<dbReference type="Pfam" id="PF00903">
    <property type="entry name" value="Glyoxalase"/>
    <property type="match status" value="1"/>
</dbReference>
<dbReference type="InterPro" id="IPR004360">
    <property type="entry name" value="Glyas_Fos-R_dOase_dom"/>
</dbReference>
<dbReference type="Gene3D" id="3.10.180.10">
    <property type="entry name" value="2,3-Dihydroxybiphenyl 1,2-Dioxygenase, domain 1"/>
    <property type="match status" value="1"/>
</dbReference>
<proteinExistence type="predicted"/>